<feature type="domain" description="HTH cro/C1-type" evidence="4">
    <location>
        <begin position="17"/>
        <end position="71"/>
    </location>
</feature>
<keyword evidence="3" id="KW-0804">Transcription</keyword>
<dbReference type="InterPro" id="IPR010982">
    <property type="entry name" value="Lambda_DNA-bd_dom_sf"/>
</dbReference>
<dbReference type="InterPro" id="IPR050807">
    <property type="entry name" value="TransReg_Diox_bact_type"/>
</dbReference>
<protein>
    <submittedName>
        <fullName evidence="5">Transcriptional regulator, XRE family</fullName>
    </submittedName>
</protein>
<dbReference type="Gene3D" id="1.10.260.40">
    <property type="entry name" value="lambda repressor-like DNA-binding domains"/>
    <property type="match status" value="1"/>
</dbReference>
<dbReference type="PANTHER" id="PTHR46797:SF23">
    <property type="entry name" value="HTH-TYPE TRANSCRIPTIONAL REGULATOR SUTR"/>
    <property type="match status" value="1"/>
</dbReference>
<accession>D0LSP1</accession>
<dbReference type="EMBL" id="CP001804">
    <property type="protein sequence ID" value="ACY17263.1"/>
    <property type="molecule type" value="Genomic_DNA"/>
</dbReference>
<dbReference type="SMART" id="SM00530">
    <property type="entry name" value="HTH_XRE"/>
    <property type="match status" value="1"/>
</dbReference>
<dbReference type="CDD" id="cd00093">
    <property type="entry name" value="HTH_XRE"/>
    <property type="match status" value="1"/>
</dbReference>
<evidence type="ECO:0000256" key="1">
    <source>
        <dbReference type="ARBA" id="ARBA00023015"/>
    </source>
</evidence>
<reference evidence="5 6" key="1">
    <citation type="journal article" date="2010" name="Stand. Genomic Sci.">
        <title>Complete genome sequence of Haliangium ochraceum type strain (SMP-2).</title>
        <authorList>
            <consortium name="US DOE Joint Genome Institute (JGI-PGF)"/>
            <person name="Ivanova N."/>
            <person name="Daum C."/>
            <person name="Lang E."/>
            <person name="Abt B."/>
            <person name="Kopitz M."/>
            <person name="Saunders E."/>
            <person name="Lapidus A."/>
            <person name="Lucas S."/>
            <person name="Glavina Del Rio T."/>
            <person name="Nolan M."/>
            <person name="Tice H."/>
            <person name="Copeland A."/>
            <person name="Cheng J.F."/>
            <person name="Chen F."/>
            <person name="Bruce D."/>
            <person name="Goodwin L."/>
            <person name="Pitluck S."/>
            <person name="Mavromatis K."/>
            <person name="Pati A."/>
            <person name="Mikhailova N."/>
            <person name="Chen A."/>
            <person name="Palaniappan K."/>
            <person name="Land M."/>
            <person name="Hauser L."/>
            <person name="Chang Y.J."/>
            <person name="Jeffries C.D."/>
            <person name="Detter J.C."/>
            <person name="Brettin T."/>
            <person name="Rohde M."/>
            <person name="Goker M."/>
            <person name="Bristow J."/>
            <person name="Markowitz V."/>
            <person name="Eisen J.A."/>
            <person name="Hugenholtz P."/>
            <person name="Kyrpides N.C."/>
            <person name="Klenk H.P."/>
        </authorList>
    </citation>
    <scope>NUCLEOTIDE SEQUENCE [LARGE SCALE GENOMIC DNA]</scope>
    <source>
        <strain evidence="6">DSM 14365 / CIP 107738 / JCM 11303 / AJ 13395 / SMP-2</strain>
    </source>
</reference>
<dbReference type="InterPro" id="IPR001387">
    <property type="entry name" value="Cro/C1-type_HTH"/>
</dbReference>
<dbReference type="Gene3D" id="2.60.120.10">
    <property type="entry name" value="Jelly Rolls"/>
    <property type="match status" value="1"/>
</dbReference>
<keyword evidence="1" id="KW-0805">Transcription regulation</keyword>
<evidence type="ECO:0000256" key="3">
    <source>
        <dbReference type="ARBA" id="ARBA00023163"/>
    </source>
</evidence>
<evidence type="ECO:0000313" key="6">
    <source>
        <dbReference type="Proteomes" id="UP000001880"/>
    </source>
</evidence>
<keyword evidence="6" id="KW-1185">Reference proteome</keyword>
<dbReference type="SUPFAM" id="SSF51182">
    <property type="entry name" value="RmlC-like cupins"/>
    <property type="match status" value="1"/>
</dbReference>
<dbReference type="AlphaFoldDB" id="D0LSP1"/>
<proteinExistence type="predicted"/>
<dbReference type="OrthoDB" id="9814751at2"/>
<dbReference type="SUPFAM" id="SSF47413">
    <property type="entry name" value="lambda repressor-like DNA-binding domains"/>
    <property type="match status" value="1"/>
</dbReference>
<dbReference type="eggNOG" id="COG1917">
    <property type="taxonomic scope" value="Bacteria"/>
</dbReference>
<name>D0LSP1_HALO1</name>
<organism evidence="5 6">
    <name type="scientific">Haliangium ochraceum (strain DSM 14365 / JCM 11303 / SMP-2)</name>
    <dbReference type="NCBI Taxonomy" id="502025"/>
    <lineage>
        <taxon>Bacteria</taxon>
        <taxon>Pseudomonadati</taxon>
        <taxon>Myxococcota</taxon>
        <taxon>Polyangia</taxon>
        <taxon>Haliangiales</taxon>
        <taxon>Kofleriaceae</taxon>
        <taxon>Haliangium</taxon>
    </lineage>
</organism>
<dbReference type="PROSITE" id="PS50943">
    <property type="entry name" value="HTH_CROC1"/>
    <property type="match status" value="1"/>
</dbReference>
<evidence type="ECO:0000259" key="4">
    <source>
        <dbReference type="PROSITE" id="PS50943"/>
    </source>
</evidence>
<dbReference type="PANTHER" id="PTHR46797">
    <property type="entry name" value="HTH-TYPE TRANSCRIPTIONAL REGULATOR"/>
    <property type="match status" value="1"/>
</dbReference>
<dbReference type="KEGG" id="hoh:Hoch_4773"/>
<evidence type="ECO:0000313" key="5">
    <source>
        <dbReference type="EMBL" id="ACY17263.1"/>
    </source>
</evidence>
<dbReference type="Pfam" id="PF07883">
    <property type="entry name" value="Cupin_2"/>
    <property type="match status" value="1"/>
</dbReference>
<dbReference type="InterPro" id="IPR011051">
    <property type="entry name" value="RmlC_Cupin_sf"/>
</dbReference>
<dbReference type="STRING" id="502025.Hoch_4773"/>
<dbReference type="Proteomes" id="UP000001880">
    <property type="component" value="Chromosome"/>
</dbReference>
<dbReference type="eggNOG" id="COG1396">
    <property type="taxonomic scope" value="Bacteria"/>
</dbReference>
<sequence>MDTSPTRDTGAHLAHNVKQLREARGMSQAQIAKLAGIPRPTWSTLERGDGNPTLSVLLRAAAALQVSLEELVAPPRAAARVYRKGSLTVRRRGRVTVENLLPDPVPGLQLERMHFAPGAGMSGVPHTAGTREYLCCMQGEVQLSAAGDSWTLSEGDVVVFRGDQKHGYRNPGAQPSLAFSVVVLAPG</sequence>
<dbReference type="HOGENOM" id="CLU_085376_5_1_7"/>
<evidence type="ECO:0000256" key="2">
    <source>
        <dbReference type="ARBA" id="ARBA00023125"/>
    </source>
</evidence>
<gene>
    <name evidence="5" type="ordered locus">Hoch_4773</name>
</gene>
<dbReference type="RefSeq" id="WP_012829861.1">
    <property type="nucleotide sequence ID" value="NC_013440.1"/>
</dbReference>
<dbReference type="GO" id="GO:0005829">
    <property type="term" value="C:cytosol"/>
    <property type="evidence" value="ECO:0007669"/>
    <property type="project" value="TreeGrafter"/>
</dbReference>
<dbReference type="CDD" id="cd02209">
    <property type="entry name" value="cupin_XRE_C"/>
    <property type="match status" value="1"/>
</dbReference>
<dbReference type="GO" id="GO:0003700">
    <property type="term" value="F:DNA-binding transcription factor activity"/>
    <property type="evidence" value="ECO:0007669"/>
    <property type="project" value="TreeGrafter"/>
</dbReference>
<keyword evidence="2" id="KW-0238">DNA-binding</keyword>
<dbReference type="Pfam" id="PF13560">
    <property type="entry name" value="HTH_31"/>
    <property type="match status" value="1"/>
</dbReference>
<dbReference type="InterPro" id="IPR014710">
    <property type="entry name" value="RmlC-like_jellyroll"/>
</dbReference>
<dbReference type="InterPro" id="IPR013096">
    <property type="entry name" value="Cupin_2"/>
</dbReference>
<dbReference type="GO" id="GO:0003677">
    <property type="term" value="F:DNA binding"/>
    <property type="evidence" value="ECO:0007669"/>
    <property type="project" value="UniProtKB-KW"/>
</dbReference>